<keyword evidence="5" id="KW-1185">Reference proteome</keyword>
<name>A0A072TIZ5_MEDTR</name>
<evidence type="ECO:0000259" key="1">
    <source>
        <dbReference type="Pfam" id="PF02721"/>
    </source>
</evidence>
<gene>
    <name evidence="3" type="ORF">MTR_0032s0020</name>
</gene>
<proteinExistence type="predicted"/>
<dbReference type="AlphaFoldDB" id="A0A072TIZ5"/>
<dbReference type="SUPFAM" id="SSF52540">
    <property type="entry name" value="P-loop containing nucleoside triphosphate hydrolases"/>
    <property type="match status" value="1"/>
</dbReference>
<keyword evidence="3" id="KW-0547">Nucleotide-binding</keyword>
<evidence type="ECO:0000313" key="4">
    <source>
        <dbReference type="EnsemblPlants" id="KEH17196"/>
    </source>
</evidence>
<evidence type="ECO:0000313" key="3">
    <source>
        <dbReference type="EMBL" id="KEH17196.1"/>
    </source>
</evidence>
<dbReference type="HOGENOM" id="CLU_465705_0_0_1"/>
<reference evidence="3 5" key="1">
    <citation type="journal article" date="2011" name="Nature">
        <title>The Medicago genome provides insight into the evolution of rhizobial symbioses.</title>
        <authorList>
            <person name="Young N.D."/>
            <person name="Debelle F."/>
            <person name="Oldroyd G.E."/>
            <person name="Geurts R."/>
            <person name="Cannon S.B."/>
            <person name="Udvardi M.K."/>
            <person name="Benedito V.A."/>
            <person name="Mayer K.F."/>
            <person name="Gouzy J."/>
            <person name="Schoof H."/>
            <person name="Van de Peer Y."/>
            <person name="Proost S."/>
            <person name="Cook D.R."/>
            <person name="Meyers B.C."/>
            <person name="Spannagl M."/>
            <person name="Cheung F."/>
            <person name="De Mita S."/>
            <person name="Krishnakumar V."/>
            <person name="Gundlach H."/>
            <person name="Zhou S."/>
            <person name="Mudge J."/>
            <person name="Bharti A.K."/>
            <person name="Murray J.D."/>
            <person name="Naoumkina M.A."/>
            <person name="Rosen B."/>
            <person name="Silverstein K.A."/>
            <person name="Tang H."/>
            <person name="Rombauts S."/>
            <person name="Zhao P.X."/>
            <person name="Zhou P."/>
            <person name="Barbe V."/>
            <person name="Bardou P."/>
            <person name="Bechner M."/>
            <person name="Bellec A."/>
            <person name="Berger A."/>
            <person name="Berges H."/>
            <person name="Bidwell S."/>
            <person name="Bisseling T."/>
            <person name="Choisne N."/>
            <person name="Couloux A."/>
            <person name="Denny R."/>
            <person name="Deshpande S."/>
            <person name="Dai X."/>
            <person name="Doyle J.J."/>
            <person name="Dudez A.M."/>
            <person name="Farmer A.D."/>
            <person name="Fouteau S."/>
            <person name="Franken C."/>
            <person name="Gibelin C."/>
            <person name="Gish J."/>
            <person name="Goldstein S."/>
            <person name="Gonzalez A.J."/>
            <person name="Green P.J."/>
            <person name="Hallab A."/>
            <person name="Hartog M."/>
            <person name="Hua A."/>
            <person name="Humphray S.J."/>
            <person name="Jeong D.H."/>
            <person name="Jing Y."/>
            <person name="Jocker A."/>
            <person name="Kenton S.M."/>
            <person name="Kim D.J."/>
            <person name="Klee K."/>
            <person name="Lai H."/>
            <person name="Lang C."/>
            <person name="Lin S."/>
            <person name="Macmil S.L."/>
            <person name="Magdelenat G."/>
            <person name="Matthews L."/>
            <person name="McCorrison J."/>
            <person name="Monaghan E.L."/>
            <person name="Mun J.H."/>
            <person name="Najar F.Z."/>
            <person name="Nicholson C."/>
            <person name="Noirot C."/>
            <person name="O'Bleness M."/>
            <person name="Paule C.R."/>
            <person name="Poulain J."/>
            <person name="Prion F."/>
            <person name="Qin B."/>
            <person name="Qu C."/>
            <person name="Retzel E.F."/>
            <person name="Riddle C."/>
            <person name="Sallet E."/>
            <person name="Samain S."/>
            <person name="Samson N."/>
            <person name="Sanders I."/>
            <person name="Saurat O."/>
            <person name="Scarpelli C."/>
            <person name="Schiex T."/>
            <person name="Segurens B."/>
            <person name="Severin A.J."/>
            <person name="Sherrier D.J."/>
            <person name="Shi R."/>
            <person name="Sims S."/>
            <person name="Singer S.R."/>
            <person name="Sinharoy S."/>
            <person name="Sterck L."/>
            <person name="Viollet A."/>
            <person name="Wang B.B."/>
            <person name="Wang K."/>
            <person name="Wang M."/>
            <person name="Wang X."/>
            <person name="Warfsmann J."/>
            <person name="Weissenbach J."/>
            <person name="White D.D."/>
            <person name="White J.D."/>
            <person name="Wiley G.B."/>
            <person name="Wincker P."/>
            <person name="Xing Y."/>
            <person name="Yang L."/>
            <person name="Yao Z."/>
            <person name="Ying F."/>
            <person name="Zhai J."/>
            <person name="Zhou L."/>
            <person name="Zuber A."/>
            <person name="Denarie J."/>
            <person name="Dixon R.A."/>
            <person name="May G.D."/>
            <person name="Schwartz D.C."/>
            <person name="Rogers J."/>
            <person name="Quetier F."/>
            <person name="Town C.D."/>
            <person name="Roe B.A."/>
        </authorList>
    </citation>
    <scope>NUCLEOTIDE SEQUENCE [LARGE SCALE GENOMIC DNA]</scope>
    <source>
        <strain evidence="3">A17</strain>
        <strain evidence="4 5">cv. Jemalong A17</strain>
    </source>
</reference>
<dbReference type="EMBL" id="KL402757">
    <property type="protein sequence ID" value="KEH17196.1"/>
    <property type="molecule type" value="Genomic_DNA"/>
</dbReference>
<keyword evidence="3" id="KW-0067">ATP-binding</keyword>
<protein>
    <submittedName>
        <fullName evidence="3">PIF1-like helicase</fullName>
    </submittedName>
</protein>
<feature type="domain" description="DNA helicase Pif1-like 2B" evidence="2">
    <location>
        <begin position="465"/>
        <end position="511"/>
    </location>
</feature>
<dbReference type="PANTHER" id="PTHR23274">
    <property type="entry name" value="DNA HELICASE-RELATED"/>
    <property type="match status" value="1"/>
</dbReference>
<organism evidence="3 5">
    <name type="scientific">Medicago truncatula</name>
    <name type="common">Barrel medic</name>
    <name type="synonym">Medicago tribuloides</name>
    <dbReference type="NCBI Taxonomy" id="3880"/>
    <lineage>
        <taxon>Eukaryota</taxon>
        <taxon>Viridiplantae</taxon>
        <taxon>Streptophyta</taxon>
        <taxon>Embryophyta</taxon>
        <taxon>Tracheophyta</taxon>
        <taxon>Spermatophyta</taxon>
        <taxon>Magnoliopsida</taxon>
        <taxon>eudicotyledons</taxon>
        <taxon>Gunneridae</taxon>
        <taxon>Pentapetalae</taxon>
        <taxon>rosids</taxon>
        <taxon>fabids</taxon>
        <taxon>Fabales</taxon>
        <taxon>Fabaceae</taxon>
        <taxon>Papilionoideae</taxon>
        <taxon>50 kb inversion clade</taxon>
        <taxon>NPAAA clade</taxon>
        <taxon>Hologalegina</taxon>
        <taxon>IRL clade</taxon>
        <taxon>Trifolieae</taxon>
        <taxon>Medicago</taxon>
    </lineage>
</organism>
<dbReference type="SUPFAM" id="SSF50249">
    <property type="entry name" value="Nucleic acid-binding proteins"/>
    <property type="match status" value="2"/>
</dbReference>
<dbReference type="PANTHER" id="PTHR23274:SF33">
    <property type="entry name" value="ANIMAL RPA1 DOMAIN PROTEIN"/>
    <property type="match status" value="1"/>
</dbReference>
<keyword evidence="3" id="KW-0378">Hydrolase</keyword>
<dbReference type="InterPro" id="IPR049163">
    <property type="entry name" value="Pif1-like_2B_dom"/>
</dbReference>
<keyword evidence="3" id="KW-0347">Helicase</keyword>
<reference evidence="3 5" key="2">
    <citation type="journal article" date="2014" name="BMC Genomics">
        <title>An improved genome release (version Mt4.0) for the model legume Medicago truncatula.</title>
        <authorList>
            <person name="Tang H."/>
            <person name="Krishnakumar V."/>
            <person name="Bidwell S."/>
            <person name="Rosen B."/>
            <person name="Chan A."/>
            <person name="Zhou S."/>
            <person name="Gentzbittel L."/>
            <person name="Childs K.L."/>
            <person name="Yandell M."/>
            <person name="Gundlach H."/>
            <person name="Mayer K.F."/>
            <person name="Schwartz D.C."/>
            <person name="Town C.D."/>
        </authorList>
    </citation>
    <scope>GENOME REANNOTATION</scope>
    <source>
        <strain evidence="3">A17</strain>
        <strain evidence="4 5">cv. Jemalong A17</strain>
    </source>
</reference>
<dbReference type="Pfam" id="PF21530">
    <property type="entry name" value="Pif1_2B_dom"/>
    <property type="match status" value="1"/>
</dbReference>
<dbReference type="InterPro" id="IPR012340">
    <property type="entry name" value="NA-bd_OB-fold"/>
</dbReference>
<dbReference type="Pfam" id="PF02721">
    <property type="entry name" value="DUF223"/>
    <property type="match status" value="1"/>
</dbReference>
<sequence length="586" mass="65700">MIFSKTRLVALDPDKTNCSIMVRVLRLWDVESTLMPGRVNSSELLLMDIEGYRMHATVPPFCVEKFRHMLVENRVYIITMFFVLPNFDEFMSTSSAYHIVFHQDTDLMATTCSAIPKCRLSLITSAIPDSTNRLSSVLKFELTDERLLTAGPKSSIVKFNPNFGMCDDVSLSFSKMYPKKTIKELLVTPEGGFFVVCARVAGFMKVDQWFYPVCDCNSFMGNEFGFYLCDVCHRTSFNVTPKFRFEVSVEDDGGVAIFHILDHILLGISSLKLSFLKLNGTECMFLVKKDPAARFFPDYGFDVLRVSDDRWAFEALDKTLRDVMSCVINGSEDLPFGGKTIVLGADNESLKKFAEWILDLGDGKLGSDTDGEAMIDIPDDLCIQHSGNHVADIVSFTYPSLMDNLQNADFFLDRAILAPTLDLVEKVNDYIMSMIPGEGKEYFSCDTICKVDEDVGIDRRWITTEFLNGIKCSGIPNHKLYFKVGVPVMLLRNMDVESGLCNGARLTIIGLGKNVVSAQVLNGSHRGEHVFIPRMNLIPSDANVAITFQRRQFPLVVCFAMTINKSQGQTLSNVGLYLPRPVFSHG</sequence>
<dbReference type="InterPro" id="IPR003871">
    <property type="entry name" value="RFA1B/D_OB_1st"/>
</dbReference>
<dbReference type="CDD" id="cd04480">
    <property type="entry name" value="RPA1_DBD_A_like"/>
    <property type="match status" value="1"/>
</dbReference>
<dbReference type="STRING" id="3880.A0A072TIZ5"/>
<feature type="domain" description="Replication protein A 70 kDa DNA-binding subunit B/D first OB fold" evidence="1">
    <location>
        <begin position="7"/>
        <end position="108"/>
    </location>
</feature>
<dbReference type="InterPro" id="IPR027417">
    <property type="entry name" value="P-loop_NTPase"/>
</dbReference>
<dbReference type="GO" id="GO:0004386">
    <property type="term" value="F:helicase activity"/>
    <property type="evidence" value="ECO:0007669"/>
    <property type="project" value="UniProtKB-KW"/>
</dbReference>
<dbReference type="Gene3D" id="2.40.50.140">
    <property type="entry name" value="Nucleic acid-binding proteins"/>
    <property type="match status" value="2"/>
</dbReference>
<reference evidence="4" key="3">
    <citation type="submission" date="2015-06" db="UniProtKB">
        <authorList>
            <consortium name="EnsemblPlants"/>
        </authorList>
    </citation>
    <scope>IDENTIFICATION</scope>
    <source>
        <strain evidence="4">cv. Jemalong A17</strain>
    </source>
</reference>
<dbReference type="Proteomes" id="UP000002051">
    <property type="component" value="Unassembled WGS sequence"/>
</dbReference>
<dbReference type="EnsemblPlants" id="KEH17196">
    <property type="protein sequence ID" value="KEH17196"/>
    <property type="gene ID" value="MTR_0032s0020"/>
</dbReference>
<evidence type="ECO:0000259" key="2">
    <source>
        <dbReference type="Pfam" id="PF21530"/>
    </source>
</evidence>
<accession>A0A072TIZ5</accession>
<evidence type="ECO:0000313" key="5">
    <source>
        <dbReference type="Proteomes" id="UP000002051"/>
    </source>
</evidence>